<dbReference type="AlphaFoldDB" id="A0A162B2N1"/>
<accession>A0A162B2N1</accession>
<reference evidence="1 2" key="2">
    <citation type="journal article" date="2018" name="Nature">
        <title>Mutant phenotypes for thousands of bacterial genes of unknown function.</title>
        <authorList>
            <person name="Price M.N."/>
            <person name="Wetmore K.M."/>
            <person name="Waters R.J."/>
            <person name="Callaghan M."/>
            <person name="Ray J."/>
            <person name="Liu H."/>
            <person name="Kuehl J.V."/>
            <person name="Melnyk R.A."/>
            <person name="Lamson J.S."/>
            <person name="Suh Y."/>
            <person name="Carlson H.K."/>
            <person name="Esquivel Z."/>
            <person name="Sadeeshkumar H."/>
            <person name="Chakraborty R."/>
            <person name="Zane G.M."/>
            <person name="Rubin B.E."/>
            <person name="Wall J.D."/>
            <person name="Visel A."/>
            <person name="Bristow J."/>
            <person name="Blow M.J."/>
            <person name="Arkin A.P."/>
            <person name="Deutschbauer A.M."/>
        </authorList>
    </citation>
    <scope>NUCLEOTIDE SEQUENCE [LARGE SCALE GENOMIC DNA]</scope>
    <source>
        <strain evidence="1 2">FW300-N1B4</strain>
    </source>
</reference>
<sequence length="258" mass="28542">MESLAGFVEIGQDAAAVIETGRTDVVGVYTGSIQTCMVAAFECKNGLVVVHDSGQLLFTDISALVAKHGRCRRLTAIYPTASARDHAERLERMKRVAGVSGAGFRKIPVDNGAFEVAFSTSGEHRIYPIGLVARFTELPEKAIRVSTTELNNFYIKPGSQSLKIDLQFSEGRYNAVRTIDKTPEQILEIVERQPTFFFNNAALLHAAHQLGVLVMPSSLCDVVERYNLQGYRWTIVDPQDRARQASIFSEYLAAKNQK</sequence>
<proteinExistence type="predicted"/>
<evidence type="ECO:0000313" key="1">
    <source>
        <dbReference type="EMBL" id="KZN20756.1"/>
    </source>
</evidence>
<dbReference type="EMBL" id="LUKJ01000002">
    <property type="protein sequence ID" value="KZN20756.1"/>
    <property type="molecule type" value="Genomic_DNA"/>
</dbReference>
<comment type="caution">
    <text evidence="1">The sequence shown here is derived from an EMBL/GenBank/DDBJ whole genome shotgun (WGS) entry which is preliminary data.</text>
</comment>
<evidence type="ECO:0000313" key="2">
    <source>
        <dbReference type="Proteomes" id="UP000076489"/>
    </source>
</evidence>
<dbReference type="OrthoDB" id="7064174at2"/>
<reference evidence="2" key="1">
    <citation type="submission" date="2016-03" db="EMBL/GenBank/DDBJ databases">
        <authorList>
            <person name="Ray J."/>
            <person name="Price M."/>
            <person name="Deutschbauer A."/>
        </authorList>
    </citation>
    <scope>NUCLEOTIDE SEQUENCE [LARGE SCALE GENOMIC DNA]</scope>
    <source>
        <strain evidence="2">FW300-N1B4</strain>
    </source>
</reference>
<dbReference type="RefSeq" id="WP_063340801.1">
    <property type="nucleotide sequence ID" value="NZ_LUKJ01000002.1"/>
</dbReference>
<organism evidence="1 2">
    <name type="scientific">Pseudomonas fluorescens</name>
    <dbReference type="NCBI Taxonomy" id="294"/>
    <lineage>
        <taxon>Bacteria</taxon>
        <taxon>Pseudomonadati</taxon>
        <taxon>Pseudomonadota</taxon>
        <taxon>Gammaproteobacteria</taxon>
        <taxon>Pseudomonadales</taxon>
        <taxon>Pseudomonadaceae</taxon>
        <taxon>Pseudomonas</taxon>
    </lineage>
</organism>
<protein>
    <submittedName>
        <fullName evidence="1">Uncharacterized protein</fullName>
    </submittedName>
</protein>
<name>A0A162B2N1_PSEFL</name>
<gene>
    <name evidence="1" type="ORF">A1D17_04215</name>
</gene>
<dbReference type="Proteomes" id="UP000076489">
    <property type="component" value="Unassembled WGS sequence"/>
</dbReference>